<dbReference type="AlphaFoldDB" id="A0A7Y9FEI7"/>
<dbReference type="GO" id="GO:0051301">
    <property type="term" value="P:cell division"/>
    <property type="evidence" value="ECO:0007669"/>
    <property type="project" value="UniProtKB-KW"/>
</dbReference>
<dbReference type="EMBL" id="JACCBK010000001">
    <property type="protein sequence ID" value="NYD85769.1"/>
    <property type="molecule type" value="Genomic_DNA"/>
</dbReference>
<dbReference type="RefSeq" id="WP_140457522.1">
    <property type="nucleotide sequence ID" value="NZ_BAABFI010000018.1"/>
</dbReference>
<dbReference type="Proteomes" id="UP000618382">
    <property type="component" value="Unassembled WGS sequence"/>
</dbReference>
<organism evidence="6 7">
    <name type="scientific">Cellulomonas oligotrophica</name>
    <dbReference type="NCBI Taxonomy" id="931536"/>
    <lineage>
        <taxon>Bacteria</taxon>
        <taxon>Bacillati</taxon>
        <taxon>Actinomycetota</taxon>
        <taxon>Actinomycetes</taxon>
        <taxon>Micrococcales</taxon>
        <taxon>Cellulomonadaceae</taxon>
        <taxon>Cellulomonas</taxon>
    </lineage>
</organism>
<dbReference type="InterPro" id="IPR036597">
    <property type="entry name" value="Fido-like_dom_sf"/>
</dbReference>
<protein>
    <submittedName>
        <fullName evidence="5">Cell division protein Fic</fullName>
    </submittedName>
    <submittedName>
        <fullName evidence="6">Fic family protein</fullName>
    </submittedName>
</protein>
<feature type="binding site" evidence="2">
    <location>
        <begin position="231"/>
        <end position="232"/>
    </location>
    <ligand>
        <name>ATP</name>
        <dbReference type="ChEBI" id="CHEBI:30616"/>
    </ligand>
</feature>
<keyword evidence="5" id="KW-0131">Cell cycle</keyword>
<proteinExistence type="predicted"/>
<reference evidence="6 7" key="1">
    <citation type="submission" date="2020-07" db="EMBL/GenBank/DDBJ databases">
        <title>Sequencing the genomes of 1000 actinobacteria strains.</title>
        <authorList>
            <person name="Klenk H.-P."/>
        </authorList>
    </citation>
    <scope>NUCLEOTIDE SEQUENCE [LARGE SCALE GENOMIC DNA]</scope>
    <source>
        <strain evidence="6 7">DSM 24482</strain>
    </source>
</reference>
<dbReference type="GO" id="GO:0005524">
    <property type="term" value="F:ATP binding"/>
    <property type="evidence" value="ECO:0007669"/>
    <property type="project" value="UniProtKB-KW"/>
</dbReference>
<evidence type="ECO:0000256" key="1">
    <source>
        <dbReference type="PIRSR" id="PIRSR640198-1"/>
    </source>
</evidence>
<name>A0A7Y9FEI7_9CELL</name>
<dbReference type="Pfam" id="PF02661">
    <property type="entry name" value="Fic"/>
    <property type="match status" value="1"/>
</dbReference>
<dbReference type="PROSITE" id="PS51459">
    <property type="entry name" value="FIDO"/>
    <property type="match status" value="1"/>
</dbReference>
<dbReference type="Gene3D" id="1.10.3290.10">
    <property type="entry name" value="Fido-like domain"/>
    <property type="match status" value="1"/>
</dbReference>
<evidence type="ECO:0000313" key="6">
    <source>
        <dbReference type="EMBL" id="NYD85769.1"/>
    </source>
</evidence>
<accession>A0A7Y9FEI7</accession>
<dbReference type="PANTHER" id="PTHR13504">
    <property type="entry name" value="FIDO DOMAIN-CONTAINING PROTEIN DDB_G0283145"/>
    <property type="match status" value="1"/>
</dbReference>
<evidence type="ECO:0000313" key="8">
    <source>
        <dbReference type="Proteomes" id="UP000618382"/>
    </source>
</evidence>
<dbReference type="SUPFAM" id="SSF140931">
    <property type="entry name" value="Fic-like"/>
    <property type="match status" value="1"/>
</dbReference>
<dbReference type="InterPro" id="IPR003812">
    <property type="entry name" value="Fido"/>
</dbReference>
<evidence type="ECO:0000256" key="2">
    <source>
        <dbReference type="PIRSR" id="PIRSR640198-2"/>
    </source>
</evidence>
<feature type="site" description="Important for autoinhibition of adenylyltransferase activity" evidence="3">
    <location>
        <position position="56"/>
    </location>
</feature>
<keyword evidence="2" id="KW-0547">Nucleotide-binding</keyword>
<dbReference type="PANTHER" id="PTHR13504:SF38">
    <property type="entry name" value="FIDO DOMAIN-CONTAINING PROTEIN"/>
    <property type="match status" value="1"/>
</dbReference>
<keyword evidence="2" id="KW-0067">ATP-binding</keyword>
<keyword evidence="5" id="KW-0132">Cell division</keyword>
<sequence length="386" mass="43203">MIYAYPDLSLEDLRVLDELADMRAELAVHLRVPRRWTGRLRRTALARAIQGSNSIEGYHVELDDADASLDDEEPLSADQRTYAEIRGYRQALGYVLAMADDDHFALDVSALRSMHYMMLAHDLAKSPGQYRQGEIFVQDERTDRVVYTGPDAEVVPALMAELVDDMNRPDDADPLVHAAMAHLNLVMIHPFRDGNGRMARALQTLVLARRGVAEPELASIEEWLGAHTDDYYAVLAATGHGRWDPTGDASLWVSFNLRAHHLQAQAVRDRLRRAQRSYEILDDVVSSLGLPDRTIDALYTALIGFRLRRPTYVDQVAVDERTASRDFKALVEGGLLRPVGATRGRHYVAGPRLDDVRGRVGPGTAPRDPYPELRAELARRAARSHG</sequence>
<dbReference type="Proteomes" id="UP000577956">
    <property type="component" value="Unassembled WGS sequence"/>
</dbReference>
<feature type="active site" evidence="1">
    <location>
        <position position="189"/>
    </location>
</feature>
<dbReference type="EMBL" id="BONN01000001">
    <property type="protein sequence ID" value="GIG31225.1"/>
    <property type="molecule type" value="Genomic_DNA"/>
</dbReference>
<gene>
    <name evidence="6" type="ORF">BKA21_001318</name>
    <name evidence="5" type="ORF">Col01nite_03840</name>
</gene>
<evidence type="ECO:0000259" key="4">
    <source>
        <dbReference type="PROSITE" id="PS51459"/>
    </source>
</evidence>
<evidence type="ECO:0000313" key="5">
    <source>
        <dbReference type="EMBL" id="GIG31225.1"/>
    </source>
</evidence>
<evidence type="ECO:0000256" key="3">
    <source>
        <dbReference type="PIRSR" id="PIRSR640198-3"/>
    </source>
</evidence>
<evidence type="ECO:0000313" key="7">
    <source>
        <dbReference type="Proteomes" id="UP000577956"/>
    </source>
</evidence>
<dbReference type="InterPro" id="IPR040198">
    <property type="entry name" value="Fido_containing"/>
</dbReference>
<feature type="binding site" evidence="2">
    <location>
        <begin position="193"/>
        <end position="200"/>
    </location>
    <ligand>
        <name>ATP</name>
        <dbReference type="ChEBI" id="CHEBI:30616"/>
    </ligand>
</feature>
<keyword evidence="8" id="KW-1185">Reference proteome</keyword>
<comment type="caution">
    <text evidence="6">The sequence shown here is derived from an EMBL/GenBank/DDBJ whole genome shotgun (WGS) entry which is preliminary data.</text>
</comment>
<feature type="domain" description="Fido" evidence="4">
    <location>
        <begin position="106"/>
        <end position="258"/>
    </location>
</feature>
<reference evidence="5 8" key="2">
    <citation type="submission" date="2021-01" db="EMBL/GenBank/DDBJ databases">
        <title>Whole genome shotgun sequence of Cellulomonas oligotrophica NBRC 109435.</title>
        <authorList>
            <person name="Komaki H."/>
            <person name="Tamura T."/>
        </authorList>
    </citation>
    <scope>NUCLEOTIDE SEQUENCE [LARGE SCALE GENOMIC DNA]</scope>
    <source>
        <strain evidence="5 8">NBRC 109435</strain>
    </source>
</reference>